<dbReference type="SUPFAM" id="SSF50129">
    <property type="entry name" value="GroES-like"/>
    <property type="match status" value="1"/>
</dbReference>
<reference evidence="3 4" key="1">
    <citation type="submission" date="2024-03" db="EMBL/GenBank/DDBJ databases">
        <title>Novel species of the genus Variovorax.</title>
        <authorList>
            <person name="Liu Q."/>
            <person name="Xin Y.-H."/>
        </authorList>
    </citation>
    <scope>NUCLEOTIDE SEQUENCE [LARGE SCALE GENOMIC DNA]</scope>
    <source>
        <strain evidence="3 4">KACC 18501</strain>
    </source>
</reference>
<name>A0ABU8W361_9BURK</name>
<proteinExistence type="predicted"/>
<feature type="domain" description="Enoyl reductase (ER)" evidence="2">
    <location>
        <begin position="21"/>
        <end position="376"/>
    </location>
</feature>
<dbReference type="InterPro" id="IPR020843">
    <property type="entry name" value="ER"/>
</dbReference>
<dbReference type="SMART" id="SM00829">
    <property type="entry name" value="PKS_ER"/>
    <property type="match status" value="1"/>
</dbReference>
<dbReference type="EMBL" id="JBBKZV010000014">
    <property type="protein sequence ID" value="MEJ8824504.1"/>
    <property type="molecule type" value="Genomic_DNA"/>
</dbReference>
<keyword evidence="1" id="KW-0560">Oxidoreductase</keyword>
<dbReference type="InterPro" id="IPR036291">
    <property type="entry name" value="NAD(P)-bd_dom_sf"/>
</dbReference>
<organism evidence="3 4">
    <name type="scientific">Variovorax humicola</name>
    <dbReference type="NCBI Taxonomy" id="1769758"/>
    <lineage>
        <taxon>Bacteria</taxon>
        <taxon>Pseudomonadati</taxon>
        <taxon>Pseudomonadota</taxon>
        <taxon>Betaproteobacteria</taxon>
        <taxon>Burkholderiales</taxon>
        <taxon>Comamonadaceae</taxon>
        <taxon>Variovorax</taxon>
    </lineage>
</organism>
<keyword evidence="4" id="KW-1185">Reference proteome</keyword>
<dbReference type="InterPro" id="IPR013149">
    <property type="entry name" value="ADH-like_C"/>
</dbReference>
<evidence type="ECO:0000313" key="3">
    <source>
        <dbReference type="EMBL" id="MEJ8824504.1"/>
    </source>
</evidence>
<evidence type="ECO:0000313" key="4">
    <source>
        <dbReference type="Proteomes" id="UP001363010"/>
    </source>
</evidence>
<gene>
    <name evidence="3" type="ORF">WKW80_21100</name>
</gene>
<evidence type="ECO:0000256" key="1">
    <source>
        <dbReference type="ARBA" id="ARBA00023002"/>
    </source>
</evidence>
<dbReference type="PANTHER" id="PTHR43401:SF5">
    <property type="entry name" value="ALCOHOL DEHYDROGENASE-RELATED"/>
    <property type="match status" value="1"/>
</dbReference>
<protein>
    <submittedName>
        <fullName evidence="3">Alcohol dehydrogenase catalytic domain-containing protein</fullName>
    </submittedName>
</protein>
<dbReference type="InterPro" id="IPR050129">
    <property type="entry name" value="Zn_alcohol_dh"/>
</dbReference>
<dbReference type="Proteomes" id="UP001363010">
    <property type="component" value="Unassembled WGS sequence"/>
</dbReference>
<dbReference type="Pfam" id="PF08240">
    <property type="entry name" value="ADH_N"/>
    <property type="match status" value="1"/>
</dbReference>
<evidence type="ECO:0000259" key="2">
    <source>
        <dbReference type="SMART" id="SM00829"/>
    </source>
</evidence>
<dbReference type="PANTHER" id="PTHR43401">
    <property type="entry name" value="L-THREONINE 3-DEHYDROGENASE"/>
    <property type="match status" value="1"/>
</dbReference>
<accession>A0ABU8W361</accession>
<dbReference type="Pfam" id="PF00107">
    <property type="entry name" value="ADH_zinc_N"/>
    <property type="match status" value="1"/>
</dbReference>
<dbReference type="RefSeq" id="WP_340365528.1">
    <property type="nucleotide sequence ID" value="NZ_JBBKZV010000014.1"/>
</dbReference>
<dbReference type="Gene3D" id="3.90.180.10">
    <property type="entry name" value="Medium-chain alcohol dehydrogenases, catalytic domain"/>
    <property type="match status" value="1"/>
</dbReference>
<dbReference type="InterPro" id="IPR013154">
    <property type="entry name" value="ADH-like_N"/>
</dbReference>
<dbReference type="InterPro" id="IPR011032">
    <property type="entry name" value="GroES-like_sf"/>
</dbReference>
<dbReference type="Gene3D" id="3.40.50.720">
    <property type="entry name" value="NAD(P)-binding Rossmann-like Domain"/>
    <property type="match status" value="1"/>
</dbReference>
<comment type="caution">
    <text evidence="3">The sequence shown here is derived from an EMBL/GenBank/DDBJ whole genome shotgun (WGS) entry which is preliminary data.</text>
</comment>
<dbReference type="SUPFAM" id="SSF51735">
    <property type="entry name" value="NAD(P)-binding Rossmann-fold domains"/>
    <property type="match status" value="1"/>
</dbReference>
<sequence>MNTTLAPVPETMVAARLHAIGEPLKLDRIPVPKPRAFDVLVQVTACGIVPNMRRVIGNFFGTQMPDAKLFPNLPAIFGLDPVGVVAEVGEFVTGVKAGERVYVNPARSCGSCRMCRTGRSIDCPVFTFQGYFGRSRELMQAYPYGGFSQYITAPSNSLVKLPASVKDEEAGRLGYLGTAYGAMKRIHIGPGEVILINGISGTLGLCATLIALAMGATKILGTGRNVELLERVKAIAPHRIFVHAVKDMPDGTPDPLTDPLLLWAREQTGGWGVDGMIDCLPPGAPASTMLRALHTLRRGGMAVNVGAVSQTLPLNAFWLCANRIALEGSVWFSTAEGEEMAAMAAAGSLDLTVFNHRRAPMSKIDEVLEQMSSSKDGGFANYVIDPAQVD</sequence>